<evidence type="ECO:0008006" key="6">
    <source>
        <dbReference type="Google" id="ProtNLM"/>
    </source>
</evidence>
<dbReference type="Proteomes" id="UP000217301">
    <property type="component" value="Chromosome"/>
</dbReference>
<reference evidence="4" key="2">
    <citation type="submission" date="2017-06" db="EMBL/GenBank/DDBJ databases">
        <title>Capnocytophaga spp. assemblies.</title>
        <authorList>
            <person name="Gulvik C.A."/>
        </authorList>
    </citation>
    <scope>NUCLEOTIDE SEQUENCE [LARGE SCALE GENOMIC DNA]</scope>
    <source>
        <strain evidence="4">KC1668</strain>
    </source>
</reference>
<accession>A0AAX2IDZ1</accession>
<evidence type="ECO:0000313" key="2">
    <source>
        <dbReference type="EMBL" id="ATA84953.1"/>
    </source>
</evidence>
<feature type="chain" id="PRO_5043713099" description="DUF4426 domain-containing protein" evidence="1">
    <location>
        <begin position="21"/>
        <end position="150"/>
    </location>
</feature>
<sequence length="150" mass="18059">MIIKKLIFLFCFLVSMSIYSQNSLEEMKEPYVKVVDNDYIIEDYTLYSDVTNKNSLQIKIKAEVEKNLMHRDHFIRIVTNTEELITSLLLQEMKIDIKKYNIRTLKKPIGEVDVEIKVYFTKEGMQISFIIPNQERFNQTFTWEEYFKTY</sequence>
<reference evidence="3 5" key="3">
    <citation type="submission" date="2018-06" db="EMBL/GenBank/DDBJ databases">
        <authorList>
            <consortium name="Pathogen Informatics"/>
            <person name="Doyle S."/>
        </authorList>
    </citation>
    <scope>NUCLEOTIDE SEQUENCE [LARGE SCALE GENOMIC DNA]</scope>
    <source>
        <strain evidence="3 5">NCTC11653</strain>
    </source>
</reference>
<organism evidence="3 5">
    <name type="scientific">Capnocytophaga sputigena</name>
    <dbReference type="NCBI Taxonomy" id="1019"/>
    <lineage>
        <taxon>Bacteria</taxon>
        <taxon>Pseudomonadati</taxon>
        <taxon>Bacteroidota</taxon>
        <taxon>Flavobacteriia</taxon>
        <taxon>Flavobacteriales</taxon>
        <taxon>Flavobacteriaceae</taxon>
        <taxon>Capnocytophaga</taxon>
    </lineage>
</organism>
<name>A0AAX2IDZ1_CAPSP</name>
<evidence type="ECO:0000313" key="5">
    <source>
        <dbReference type="Proteomes" id="UP000249902"/>
    </source>
</evidence>
<proteinExistence type="predicted"/>
<feature type="signal peptide" evidence="1">
    <location>
        <begin position="1"/>
        <end position="20"/>
    </location>
</feature>
<dbReference type="KEGG" id="cspu:CGC55_10790"/>
<evidence type="ECO:0000256" key="1">
    <source>
        <dbReference type="SAM" id="SignalP"/>
    </source>
</evidence>
<evidence type="ECO:0000313" key="4">
    <source>
        <dbReference type="Proteomes" id="UP000217301"/>
    </source>
</evidence>
<dbReference type="Proteomes" id="UP000249902">
    <property type="component" value="Unassembled WGS sequence"/>
</dbReference>
<evidence type="ECO:0000313" key="3">
    <source>
        <dbReference type="EMBL" id="SQA76249.1"/>
    </source>
</evidence>
<reference evidence="2" key="1">
    <citation type="journal article" date="2017" name="Genome Announc.">
        <title>Twelve Complete Reference Genomes of Clinical Isolates in the Capnocytophaga Genus.</title>
        <authorList>
            <person name="Villarma A."/>
            <person name="Gulvik C.A."/>
            <person name="Rowe L.A."/>
            <person name="Sheth M."/>
            <person name="Juieng P."/>
            <person name="Nicholson A.C."/>
            <person name="Loparev V.N."/>
            <person name="McQuiston J.R."/>
        </authorList>
    </citation>
    <scope>NUCLEOTIDE SEQUENCE</scope>
    <source>
        <strain evidence="2">KC1668</strain>
    </source>
</reference>
<dbReference type="EMBL" id="CP022385">
    <property type="protein sequence ID" value="ATA84953.1"/>
    <property type="molecule type" value="Genomic_DNA"/>
</dbReference>
<dbReference type="AlphaFoldDB" id="A0AAX2IDZ1"/>
<keyword evidence="1" id="KW-0732">Signal</keyword>
<protein>
    <recommendedName>
        <fullName evidence="6">DUF4426 domain-containing protein</fullName>
    </recommendedName>
</protein>
<gene>
    <name evidence="2" type="ORF">CGC55_10790</name>
    <name evidence="3" type="ORF">NCTC11653_02173</name>
</gene>
<keyword evidence="4" id="KW-1185">Reference proteome</keyword>
<dbReference type="EMBL" id="UAVP01000009">
    <property type="protein sequence ID" value="SQA76249.1"/>
    <property type="molecule type" value="Genomic_DNA"/>
</dbReference>